<dbReference type="STRING" id="42253.NITMOv2_1333"/>
<organism evidence="1 2">
    <name type="scientific">Nitrospira moscoviensis</name>
    <dbReference type="NCBI Taxonomy" id="42253"/>
    <lineage>
        <taxon>Bacteria</taxon>
        <taxon>Pseudomonadati</taxon>
        <taxon>Nitrospirota</taxon>
        <taxon>Nitrospiria</taxon>
        <taxon>Nitrospirales</taxon>
        <taxon>Nitrospiraceae</taxon>
        <taxon>Nitrospira</taxon>
    </lineage>
</organism>
<evidence type="ECO:0000313" key="2">
    <source>
        <dbReference type="Proteomes" id="UP000069205"/>
    </source>
</evidence>
<reference evidence="1 2" key="1">
    <citation type="journal article" date="2015" name="Proc. Natl. Acad. Sci. U.S.A.">
        <title>Expanded metabolic versatility of ubiquitous nitrite-oxidizing bacteria from the genus Nitrospira.</title>
        <authorList>
            <person name="Koch H."/>
            <person name="Lucker S."/>
            <person name="Albertsen M."/>
            <person name="Kitzinger K."/>
            <person name="Herbold C."/>
            <person name="Spieck E."/>
            <person name="Nielsen P.H."/>
            <person name="Wagner M."/>
            <person name="Daims H."/>
        </authorList>
    </citation>
    <scope>NUCLEOTIDE SEQUENCE [LARGE SCALE GENOMIC DNA]</scope>
    <source>
        <strain evidence="1 2">NSP M-1</strain>
    </source>
</reference>
<gene>
    <name evidence="1" type="ORF">NITMOv2_1333</name>
</gene>
<proteinExistence type="predicted"/>
<accession>A0A0K2G9W4</accession>
<dbReference type="AlphaFoldDB" id="A0A0K2G9W4"/>
<sequence length="65" mass="6792">MAASSLPTETRISAPERTCAPSRGAVKLSAWALAAAQKTRPIAGNHRAAEGTSEQSICISRRSIV</sequence>
<keyword evidence="2" id="KW-1185">Reference proteome</keyword>
<dbReference type="Proteomes" id="UP000069205">
    <property type="component" value="Chromosome"/>
</dbReference>
<protein>
    <submittedName>
        <fullName evidence="1">Uncharacterized protein</fullName>
    </submittedName>
</protein>
<dbReference type="EMBL" id="CP011801">
    <property type="protein sequence ID" value="ALA57761.1"/>
    <property type="molecule type" value="Genomic_DNA"/>
</dbReference>
<name>A0A0K2G9W4_NITMO</name>
<evidence type="ECO:0000313" key="1">
    <source>
        <dbReference type="EMBL" id="ALA57761.1"/>
    </source>
</evidence>
<dbReference type="KEGG" id="nmv:NITMOv2_1333"/>